<gene>
    <name evidence="1" type="ORF">UFOPK1722_01701</name>
</gene>
<dbReference type="SUPFAM" id="SSF159245">
    <property type="entry name" value="AttH-like"/>
    <property type="match status" value="1"/>
</dbReference>
<dbReference type="AlphaFoldDB" id="A0A6J6G618"/>
<evidence type="ECO:0000313" key="1">
    <source>
        <dbReference type="EMBL" id="CAB4592268.1"/>
    </source>
</evidence>
<accession>A0A6J6G618</accession>
<protein>
    <submittedName>
        <fullName evidence="1">Unannotated protein</fullName>
    </submittedName>
</protein>
<organism evidence="1">
    <name type="scientific">freshwater metagenome</name>
    <dbReference type="NCBI Taxonomy" id="449393"/>
    <lineage>
        <taxon>unclassified sequences</taxon>
        <taxon>metagenomes</taxon>
        <taxon>ecological metagenomes</taxon>
    </lineage>
</organism>
<proteinExistence type="predicted"/>
<name>A0A6J6G618_9ZZZZ</name>
<reference evidence="1" key="1">
    <citation type="submission" date="2020-05" db="EMBL/GenBank/DDBJ databases">
        <authorList>
            <person name="Chiriac C."/>
            <person name="Salcher M."/>
            <person name="Ghai R."/>
            <person name="Kavagutti S V."/>
        </authorList>
    </citation>
    <scope>NUCLEOTIDE SEQUENCE</scope>
</reference>
<dbReference type="EMBL" id="CAEZTS010000192">
    <property type="protein sequence ID" value="CAB4592268.1"/>
    <property type="molecule type" value="Genomic_DNA"/>
</dbReference>
<sequence>MLSSFDDYPIHSGSVPVNETASSDINHYDRYFFNGYTTDGALYFGVAMGLYPNRHVVDASFSLVVKGSEQISVHASARAPMDRAHANHVGPIRLDIVEPMRRHHLVVDTPEHGLRADLEFVARSKPVQEPHFLVKAGQRSVFDYTRLTQFGHWSGWIEIDGVRHVVSADTTPGSRDRSWGTRPVGPASDTGAPVGERQFYWLWAPVSFPGFATHFDVNEHADGSRWHQTGFFLTDGDADPAEYPDVAYSVEWRPGTRWARSFSIELSGGGLPTRTIDLEPLYEFQMIGLGYGHPEWGHGFWKGESAVGGERWKLPVDTPCDPRHLHVQAVCRATCDGVQGIGILEQLVIGPHAPSGLRQLLDPAS</sequence>